<dbReference type="Pfam" id="PF09419">
    <property type="entry name" value="PGP_phosphatase"/>
    <property type="match status" value="1"/>
</dbReference>
<accession>A0A2S5B5F9</accession>
<feature type="region of interest" description="Disordered" evidence="1">
    <location>
        <begin position="512"/>
        <end position="535"/>
    </location>
</feature>
<proteinExistence type="predicted"/>
<name>A0A2S5B5F9_9BASI</name>
<evidence type="ECO:0000313" key="2">
    <source>
        <dbReference type="EMBL" id="POY72019.1"/>
    </source>
</evidence>
<comment type="caution">
    <text evidence="2">The sequence shown here is derived from an EMBL/GenBank/DDBJ whole genome shotgun (WGS) entry which is preliminary data.</text>
</comment>
<sequence length="535" mass="58084">MANWSGIAATLSALVRPSTLRPSLVVPSIAHLDWLQLRSHAHIDAVVIDKDNCIARPNDDTLASDDGLCAAWDELLRVFGPERVLVVSNSAGDLRKDPLLIQAETVSRNLSVPVLVHASPKPAYDCAKQIAAHFLPPSASSSSASWTETSQPGTSVVFSPLAKARARQARTKRAIAAPEGATATTGTSRPFRVLVIGDRLATDMILSSRLSSLSLPLTVPAPVLPSDRTASSGSSASASPTGSLSRLVARLRPTPRLTVGRAGQRIEAIGVLTTRLWGREGAGTTLMRFGEKAAVRGLEWRMERARRTRRRAVTGVLARQEEEEVEWRRYTFGWEAEQQRAATEAPPKPPALATTRDLPAAPVTRRASARSLGEALSTIPARISTATSSLLTLPYRIPNLASSFLHSLPQRVHDLTTRVFLAFLRMLERRGPGAVRVLEGGLQRLVDIYRPPNEGVTSTALVSKRSRDGNDDLPRFEVVERAVDRLEQRWDEAGRTLDRLRGRVGEVTGRAAEQAEAVRRRLAPPKAETGPSGRL</sequence>
<dbReference type="STRING" id="741276.A0A2S5B5F9"/>
<dbReference type="Proteomes" id="UP000237144">
    <property type="component" value="Unassembled WGS sequence"/>
</dbReference>
<feature type="region of interest" description="Disordered" evidence="1">
    <location>
        <begin position="224"/>
        <end position="244"/>
    </location>
</feature>
<gene>
    <name evidence="2" type="ORF">BMF94_4953</name>
</gene>
<dbReference type="OrthoDB" id="198652at2759"/>
<dbReference type="GO" id="GO:0008962">
    <property type="term" value="F:phosphatidylglycerophosphatase activity"/>
    <property type="evidence" value="ECO:0007669"/>
    <property type="project" value="InterPro"/>
</dbReference>
<organism evidence="2 3">
    <name type="scientific">Rhodotorula taiwanensis</name>
    <dbReference type="NCBI Taxonomy" id="741276"/>
    <lineage>
        <taxon>Eukaryota</taxon>
        <taxon>Fungi</taxon>
        <taxon>Dikarya</taxon>
        <taxon>Basidiomycota</taxon>
        <taxon>Pucciniomycotina</taxon>
        <taxon>Microbotryomycetes</taxon>
        <taxon>Sporidiobolales</taxon>
        <taxon>Sporidiobolaceae</taxon>
        <taxon>Rhodotorula</taxon>
    </lineage>
</organism>
<dbReference type="AlphaFoldDB" id="A0A2S5B5F9"/>
<evidence type="ECO:0000313" key="3">
    <source>
        <dbReference type="Proteomes" id="UP000237144"/>
    </source>
</evidence>
<evidence type="ECO:0000256" key="1">
    <source>
        <dbReference type="SAM" id="MobiDB-lite"/>
    </source>
</evidence>
<protein>
    <recommendedName>
        <fullName evidence="4">Mitochondrial PGP phosphatase</fullName>
    </recommendedName>
</protein>
<dbReference type="InterPro" id="IPR027706">
    <property type="entry name" value="PGP_Pase"/>
</dbReference>
<reference evidence="2 3" key="1">
    <citation type="journal article" date="2018" name="Front. Microbiol.">
        <title>Prospects for Fungal Bioremediation of Acidic Radioactive Waste Sites: Characterization and Genome Sequence of Rhodotorula taiwanensis MD1149.</title>
        <authorList>
            <person name="Tkavc R."/>
            <person name="Matrosova V.Y."/>
            <person name="Grichenko O.E."/>
            <person name="Gostincar C."/>
            <person name="Volpe R.P."/>
            <person name="Klimenkova P."/>
            <person name="Gaidamakova E.K."/>
            <person name="Zhou C.E."/>
            <person name="Stewart B.J."/>
            <person name="Lyman M.G."/>
            <person name="Malfatti S.A."/>
            <person name="Rubinfeld B."/>
            <person name="Courtot M."/>
            <person name="Singh J."/>
            <person name="Dalgard C.L."/>
            <person name="Hamilton T."/>
            <person name="Frey K.G."/>
            <person name="Gunde-Cimerman N."/>
            <person name="Dugan L."/>
            <person name="Daly M.J."/>
        </authorList>
    </citation>
    <scope>NUCLEOTIDE SEQUENCE [LARGE SCALE GENOMIC DNA]</scope>
    <source>
        <strain evidence="2 3">MD1149</strain>
    </source>
</reference>
<evidence type="ECO:0008006" key="4">
    <source>
        <dbReference type="Google" id="ProtNLM"/>
    </source>
</evidence>
<dbReference type="EMBL" id="PJQD01000062">
    <property type="protein sequence ID" value="POY72019.1"/>
    <property type="molecule type" value="Genomic_DNA"/>
</dbReference>
<keyword evidence="3" id="KW-1185">Reference proteome</keyword>